<accession>M1TW96</accession>
<proteinExistence type="predicted"/>
<name>M1TW96_9CAUD</name>
<evidence type="ECO:0000313" key="2">
    <source>
        <dbReference type="Proteomes" id="UP000201285"/>
    </source>
</evidence>
<dbReference type="Proteomes" id="UP000201285">
    <property type="component" value="Segment"/>
</dbReference>
<dbReference type="OrthoDB" id="29432at10239"/>
<sequence length="573" mass="65157">MEEILQKYPVEPNVGFDGKFKWIAPNKARTRNAAFKRQGIKNYKDELGHRWQLESDGKKGTRWRNLDGDRRPSELSFDPRTGKPGTRFASLRARVDRRVRTLIESTKTEAKINKEIRQEIANFNKGLDPQDPNRLVFEHRFSQADWKRLGIPGNPADSHNIWVTTAREAKQKTRIESTLRTQGKNQTHYVDFNPETRSFHVLPINEFKVGKEALGGLEIPEAEWSHRHFNPKDTLNKSSLTAVGRSNHLGDRIESTLNQPFDANIQNLDPTEYEGLGVWHDAETLEDSWIKIQREINTDSGKFNDATGEFIPTKDPSARTSIDIQSKIGQGQGQYSDIINLKNKFHNIKRSLPAGEYYLHADNYTKAMYYLREFKNDPWVSLSGEHGGQRISPTEYKKYPTLKLTVPDKETRLKQAVEGPYPDWQKQGVPKSSLSGAMMDDDPMKTVSSLAKKHNVQMSAVTSDLGTAMRRAGSVLPFIGAGLDAWDVQQRWEEMIDNPNEGFTDYMDKVQFGLASATLGTSFWAEPANFVLGMTNLGIDVARTIAEEDKRNNFMKNMRAIGRGTTHIAQQFL</sequence>
<dbReference type="KEGG" id="vg:15009179"/>
<gene>
    <name evidence="1" type="ORF">PROG_00041</name>
</gene>
<reference evidence="1 2" key="1">
    <citation type="submission" date="2010-10" db="EMBL/GenBank/DDBJ databases">
        <title>The Genome Sequence of Prochlorococcus phage P-SSP10.</title>
        <authorList>
            <consortium name="The Broad Institute Genome Sequencing Platform"/>
            <person name="Henn M.R."/>
            <person name="Sullivan M.S."/>
            <person name="Osburne M.S."/>
            <person name="Levin J."/>
            <person name="Malboeuf C."/>
            <person name="Casali M."/>
            <person name="Russ C."/>
            <person name="Lennon N."/>
            <person name="Chapman S.B."/>
            <person name="Erlich R."/>
            <person name="Young S.K."/>
            <person name="Yandava C."/>
            <person name="Zeng Q."/>
            <person name="Alvarado L."/>
            <person name="Anderson S."/>
            <person name="Berlin A."/>
            <person name="Chen Z."/>
            <person name="Freedman E."/>
            <person name="Gellesch M."/>
            <person name="Goldberg J."/>
            <person name="Green L."/>
            <person name="Griggs A."/>
            <person name="Gujja S."/>
            <person name="Heilman E.R."/>
            <person name="Heiman D."/>
            <person name="Hollinger A."/>
            <person name="Howarth C."/>
            <person name="Larson L."/>
            <person name="Mehta T."/>
            <person name="Pearson M."/>
            <person name="Roberts A."/>
            <person name="Ryan E."/>
            <person name="Saif S."/>
            <person name="Shea T."/>
            <person name="Shenoy N."/>
            <person name="Sisk P."/>
            <person name="Stolte C."/>
            <person name="Sykes S."/>
            <person name="White J."/>
            <person name="Yu Q."/>
            <person name="Coleman M.L."/>
            <person name="Huang K.H."/>
            <person name="Weigele P.R."/>
            <person name="DeFrancesco A.S."/>
            <person name="Kern S.E."/>
            <person name="Thompson L.R."/>
            <person name="Fu R."/>
            <person name="Hombeck B."/>
            <person name="Chisholm S.W."/>
            <person name="Haas B."/>
            <person name="Nusbaum C."/>
            <person name="Birren B."/>
        </authorList>
    </citation>
    <scope>NUCLEOTIDE SEQUENCE [LARGE SCALE GENOMIC DNA]</scope>
    <source>
        <strain evidence="1 2">P-SSP10</strain>
    </source>
</reference>
<keyword evidence="2" id="KW-1185">Reference proteome</keyword>
<protein>
    <submittedName>
        <fullName evidence="1">Uncharacterized protein</fullName>
    </submittedName>
</protein>
<dbReference type="EMBL" id="HQ337022">
    <property type="protein sequence ID" value="AGG54694.1"/>
    <property type="molecule type" value="Genomic_DNA"/>
</dbReference>
<dbReference type="GeneID" id="15009179"/>
<evidence type="ECO:0000313" key="1">
    <source>
        <dbReference type="EMBL" id="AGG54694.1"/>
    </source>
</evidence>
<dbReference type="RefSeq" id="YP_007672691.1">
    <property type="nucleotide sequence ID" value="NC_020835.1"/>
</dbReference>
<organism evidence="1 2">
    <name type="scientific">Prochlorococcus phage P-SSP10</name>
    <dbReference type="NCBI Taxonomy" id="885867"/>
    <lineage>
        <taxon>Viruses</taxon>
        <taxon>Duplodnaviria</taxon>
        <taxon>Heunggongvirae</taxon>
        <taxon>Uroviricota</taxon>
        <taxon>Caudoviricetes</taxon>
        <taxon>Autographivirales</taxon>
        <taxon>Sechaudvirinae</taxon>
        <taxon>Tangaroavirus</taxon>
        <taxon>Tangaroavirus PSSP10</taxon>
    </lineage>
</organism>